<sequence length="27" mass="3014">MKLSARVLPRSSMAAMADKAGSHERRR</sequence>
<dbReference type="AlphaFoldDB" id="A0AAE1E6S8"/>
<name>A0AAE1E6S8_9GAST</name>
<dbReference type="EMBL" id="JAWDGP010000944">
    <property type="protein sequence ID" value="KAK3796067.1"/>
    <property type="molecule type" value="Genomic_DNA"/>
</dbReference>
<proteinExistence type="predicted"/>
<evidence type="ECO:0000256" key="1">
    <source>
        <dbReference type="SAM" id="MobiDB-lite"/>
    </source>
</evidence>
<keyword evidence="3" id="KW-1185">Reference proteome</keyword>
<evidence type="ECO:0000313" key="3">
    <source>
        <dbReference type="Proteomes" id="UP001283361"/>
    </source>
</evidence>
<feature type="non-terminal residue" evidence="2">
    <location>
        <position position="27"/>
    </location>
</feature>
<feature type="region of interest" description="Disordered" evidence="1">
    <location>
        <begin position="1"/>
        <end position="27"/>
    </location>
</feature>
<comment type="caution">
    <text evidence="2">The sequence shown here is derived from an EMBL/GenBank/DDBJ whole genome shotgun (WGS) entry which is preliminary data.</text>
</comment>
<protein>
    <submittedName>
        <fullName evidence="2">Uncharacterized protein</fullName>
    </submittedName>
</protein>
<organism evidence="2 3">
    <name type="scientific">Elysia crispata</name>
    <name type="common">lettuce slug</name>
    <dbReference type="NCBI Taxonomy" id="231223"/>
    <lineage>
        <taxon>Eukaryota</taxon>
        <taxon>Metazoa</taxon>
        <taxon>Spiralia</taxon>
        <taxon>Lophotrochozoa</taxon>
        <taxon>Mollusca</taxon>
        <taxon>Gastropoda</taxon>
        <taxon>Heterobranchia</taxon>
        <taxon>Euthyneura</taxon>
        <taxon>Panpulmonata</taxon>
        <taxon>Sacoglossa</taxon>
        <taxon>Placobranchoidea</taxon>
        <taxon>Plakobranchidae</taxon>
        <taxon>Elysia</taxon>
    </lineage>
</organism>
<gene>
    <name evidence="2" type="ORF">RRG08_007291</name>
</gene>
<reference evidence="2" key="1">
    <citation type="journal article" date="2023" name="G3 (Bethesda)">
        <title>A reference genome for the long-term kleptoplast-retaining sea slug Elysia crispata morphotype clarki.</title>
        <authorList>
            <person name="Eastman K.E."/>
            <person name="Pendleton A.L."/>
            <person name="Shaikh M.A."/>
            <person name="Suttiyut T."/>
            <person name="Ogas R."/>
            <person name="Tomko P."/>
            <person name="Gavelis G."/>
            <person name="Widhalm J.R."/>
            <person name="Wisecaver J.H."/>
        </authorList>
    </citation>
    <scope>NUCLEOTIDE SEQUENCE</scope>
    <source>
        <strain evidence="2">ECLA1</strain>
    </source>
</reference>
<dbReference type="Proteomes" id="UP001283361">
    <property type="component" value="Unassembled WGS sequence"/>
</dbReference>
<accession>A0AAE1E6S8</accession>
<evidence type="ECO:0000313" key="2">
    <source>
        <dbReference type="EMBL" id="KAK3796067.1"/>
    </source>
</evidence>